<evidence type="ECO:0000256" key="4">
    <source>
        <dbReference type="ARBA" id="ARBA00022824"/>
    </source>
</evidence>
<feature type="compositionally biased region" description="Low complexity" evidence="7">
    <location>
        <begin position="1300"/>
        <end position="1317"/>
    </location>
</feature>
<accession>A0ABQ8Z4X4</accession>
<feature type="compositionally biased region" description="Low complexity" evidence="7">
    <location>
        <begin position="252"/>
        <end position="263"/>
    </location>
</feature>
<feature type="region of interest" description="Disordered" evidence="7">
    <location>
        <begin position="167"/>
        <end position="202"/>
    </location>
</feature>
<comment type="similarity">
    <text evidence="2 6">Belongs to the SEC16 family.</text>
</comment>
<evidence type="ECO:0000256" key="3">
    <source>
        <dbReference type="ARBA" id="ARBA00022448"/>
    </source>
</evidence>
<keyword evidence="4 6" id="KW-0256">Endoplasmic reticulum</keyword>
<proteinExistence type="inferred from homology"/>
<feature type="region of interest" description="Disordered" evidence="7">
    <location>
        <begin position="252"/>
        <end position="330"/>
    </location>
</feature>
<dbReference type="Pfam" id="PF12932">
    <property type="entry name" value="Sec16"/>
    <property type="match status" value="1"/>
</dbReference>
<feature type="compositionally biased region" description="Low complexity" evidence="7">
    <location>
        <begin position="1411"/>
        <end position="1438"/>
    </location>
</feature>
<feature type="compositionally biased region" description="Acidic residues" evidence="7">
    <location>
        <begin position="395"/>
        <end position="409"/>
    </location>
</feature>
<feature type="compositionally biased region" description="Low complexity" evidence="7">
    <location>
        <begin position="1588"/>
        <end position="1627"/>
    </location>
</feature>
<feature type="region of interest" description="Disordered" evidence="7">
    <location>
        <begin position="1300"/>
        <end position="1335"/>
    </location>
</feature>
<keyword evidence="3 6" id="KW-0813">Transport</keyword>
<evidence type="ECO:0000256" key="5">
    <source>
        <dbReference type="ARBA" id="ARBA00022892"/>
    </source>
</evidence>
<feature type="compositionally biased region" description="Polar residues" evidence="7">
    <location>
        <begin position="1452"/>
        <end position="1461"/>
    </location>
</feature>
<feature type="region of interest" description="Disordered" evidence="7">
    <location>
        <begin position="470"/>
        <end position="509"/>
    </location>
</feature>
<feature type="domain" description="Sec16 central conserved" evidence="9">
    <location>
        <begin position="705"/>
        <end position="807"/>
    </location>
</feature>
<evidence type="ECO:0000256" key="1">
    <source>
        <dbReference type="ARBA" id="ARBA00004240"/>
    </source>
</evidence>
<feature type="region of interest" description="Disordered" evidence="7">
    <location>
        <begin position="872"/>
        <end position="901"/>
    </location>
</feature>
<keyword evidence="11" id="KW-1185">Reference proteome</keyword>
<sequence length="1742" mass="202797">MKNEEQQEQEQEQEQQQQQQRYEEEQENSDDLSFLNDYKLSFFGSQKVSTQSNDNQYNYPSQNLNLTQNNHNNNNQQTENQAQFNNYQTQENHFKQMNHYPVENDQVKQEQINFYQPKIENYQKNEQVQNYNENNDYKNNYEKEEEEEEQDENNDIDFFNSLGSINFGDRKTNNDDDDDNNNNGFEYNLKNNFNKQEQNNSPNELFNETQTIENTNTFQEIKLKAVIEKSSEYTSTQTFIPQTENKKSHNLFSSNQFQNNNNNVFKDSIPNQNHSSIFSTESQKISTYEFETEDNNNENENENDNTNENDNGNDNNHAQKNDENENKSQDENIFNKNLKDDEFEEIDLFVPNNDNQNSLYDEQEYTFNTNEREQEENRLGNEFIINNKSNSNDKSDEDNDNENENDSEEEISFFDQINFSSNQQKVNSYGVGNNKSSTTNQITNNNNNNPDEIIKQNKFEESFESIDLNKEEGEEELEYNNEQKERKTQTQTKTETETETEKKLENETKNDDNLFETTGFQSIPITTETQKYPSIPFLTPTKNKSNSNMGFENSIAPPKFFTPKVSKSKQFDNLSEELNIPNFSVNRNEDDQNNFFDKISPNQYKINSMNKQSGNLTTRNISTFQPLSFNSQNIQRSSSLPNFENNNSNDNDNNNDNDNDNDNSNYSKDNNLNLKLNGEKRYSSNFLQGTQTKKSPTNQWRYQPHSFASFGFGGKLLITRPPSFKQQNRKEEFLDFNKAQNRVVKLVNLNQIIKNNKNVKLMDRFPGPLKSFKAQKVLEYLNENYSSLKKNKKKEKGEKKEEQEEEDNFFFEQSNFNSNHGNKNDMKEQINKKEKENTELLTNILSLLIKYKGIFGKKKNSEFGPEKEISDLLNKNHDNNSNNNQNDNNNNDDDDDDDFNFHQLNNNVNHINAILSNNFNNSVDPIQMKNSLIKIEEYLLKGEKKNALIEALKTKLWAQAIIISSQLPNEDYKSAINEFSTFYYQPNSTINFLNKQLSNDFYNFSKTTSTCKDLSQWKQIIAILLMNKTKQTPEFLLDLGTKLIKRFEKTQASHICFLSANLLPGSVNKFKIENMTKNNNKKNNKKKNYQFKFSDLDYVLIGGNHHNKKNKRYFIRPETIQLTQIYEYAKRLSNSQFKLAYFAVYKLFYAYFLAEYGFLKKAQSYCDNLSQFLKSLPKNHELTQNIFFSSLLKELDYRLRINLGIDLNANNNQKFKGFWNVVDKGINLFINGNTVSKNQTNFEYQTINDNNNNNNMNQMNNSNNMNTMNNYSSQNNTISNTTFLNPNSATNNNYNKNNYRNGFNNNGGYNLLNSNNNTPKFYQTGNNNNNTTTNSRDQFQNIELTPQKIKQTNKSNNNDNYFTPIKTYDTNSNKFHNVQITSPNESKENQFQEVKLFTMQDQSNQLNSNYQLNYPSESNNTLYNNSNNTLNNTSNNNSPMLYNQSLERKKNNQFNSNSQRQVSKKKEENKNRFKQENKQHKNIKKKGNSKGNGKGKGKGKGKEKEKEKKVKNENKGGEEQGIIGSIWNKTIGGLFTSNKPKKKVVKGNLGLKNDFYYDKDAGRWLRRSESNEKKKKKKKIAPPPLKFNNNLSNMNTNTNTNMNMNNQSNIPQKKNGPPKKNNLPIKNSGPKPSFNVNNYSIGRDPRSRYVDVFATTSSTSSTNNSTPLTPPKTQIMKPFTPLNTFIPNNSQSSQNVSVFKPLGNNNNSNNNNLNVFMPQSFNQTNQNSDQNDNNEESIPLNN</sequence>
<dbReference type="InterPro" id="IPR024340">
    <property type="entry name" value="Sec16_CCD"/>
</dbReference>
<comment type="caution">
    <text evidence="10">The sequence shown here is derived from an EMBL/GenBank/DDBJ whole genome shotgun (WGS) entry which is preliminary data.</text>
</comment>
<feature type="compositionally biased region" description="Basic and acidic residues" evidence="7">
    <location>
        <begin position="317"/>
        <end position="330"/>
    </location>
</feature>
<dbReference type="Gene3D" id="1.25.40.1030">
    <property type="match status" value="1"/>
</dbReference>
<feature type="compositionally biased region" description="Basic and acidic residues" evidence="7">
    <location>
        <begin position="481"/>
        <end position="509"/>
    </location>
</feature>
<feature type="region of interest" description="Disordered" evidence="7">
    <location>
        <begin position="1704"/>
        <end position="1742"/>
    </location>
</feature>
<feature type="compositionally biased region" description="Polar residues" evidence="7">
    <location>
        <begin position="635"/>
        <end position="644"/>
    </location>
</feature>
<feature type="compositionally biased region" description="Low complexity" evidence="7">
    <location>
        <begin position="810"/>
        <end position="819"/>
    </location>
</feature>
<feature type="compositionally biased region" description="Acidic residues" evidence="7">
    <location>
        <begin position="1"/>
        <end position="13"/>
    </location>
</feature>
<feature type="domain" description="Sec16 Sec23-binding" evidence="8">
    <location>
        <begin position="935"/>
        <end position="1232"/>
    </location>
</feature>
<feature type="compositionally biased region" description="Low complexity" evidence="7">
    <location>
        <begin position="662"/>
        <end position="672"/>
    </location>
</feature>
<dbReference type="PANTHER" id="PTHR13402:SF6">
    <property type="entry name" value="SECRETORY 16, ISOFORM I"/>
    <property type="match status" value="1"/>
</dbReference>
<feature type="compositionally biased region" description="Basic and acidic residues" evidence="7">
    <location>
        <begin position="1464"/>
        <end position="1479"/>
    </location>
</feature>
<feature type="region of interest" description="Disordered" evidence="7">
    <location>
        <begin position="790"/>
        <end position="827"/>
    </location>
</feature>
<comment type="subcellular location">
    <subcellularLocation>
        <location evidence="1">Endoplasmic reticulum</location>
    </subcellularLocation>
</comment>
<gene>
    <name evidence="10" type="ORF">M0813_14731</name>
</gene>
<protein>
    <recommendedName>
        <fullName evidence="6">Protein transport protein sec16</fullName>
    </recommendedName>
</protein>
<feature type="compositionally biased region" description="Low complexity" evidence="7">
    <location>
        <begin position="433"/>
        <end position="449"/>
    </location>
</feature>
<feature type="region of interest" description="Disordered" evidence="7">
    <location>
        <begin position="1411"/>
        <end position="1516"/>
    </location>
</feature>
<keyword evidence="6" id="KW-0472">Membrane</keyword>
<feature type="compositionally biased region" description="Low complexity" evidence="7">
    <location>
        <begin position="62"/>
        <end position="77"/>
    </location>
</feature>
<feature type="region of interest" description="Disordered" evidence="7">
    <location>
        <begin position="1"/>
        <end position="77"/>
    </location>
</feature>
<dbReference type="PANTHER" id="PTHR13402">
    <property type="entry name" value="RGPR-RELATED"/>
    <property type="match status" value="1"/>
</dbReference>
<feature type="compositionally biased region" description="Basic and acidic residues" evidence="7">
    <location>
        <begin position="1500"/>
        <end position="1516"/>
    </location>
</feature>
<dbReference type="Proteomes" id="UP001150062">
    <property type="component" value="Unassembled WGS sequence"/>
</dbReference>
<feature type="region of interest" description="Disordered" evidence="7">
    <location>
        <begin position="635"/>
        <end position="672"/>
    </location>
</feature>
<dbReference type="CDD" id="cd09233">
    <property type="entry name" value="ACE1-Sec16-like"/>
    <property type="match status" value="1"/>
</dbReference>
<name>A0ABQ8Z4X4_9EUKA</name>
<feature type="compositionally biased region" description="Low complexity" evidence="7">
    <location>
        <begin position="1704"/>
        <end position="1714"/>
    </location>
</feature>
<evidence type="ECO:0000259" key="8">
    <source>
        <dbReference type="Pfam" id="PF12931"/>
    </source>
</evidence>
<feature type="compositionally biased region" description="Acidic residues" evidence="7">
    <location>
        <begin position="290"/>
        <end position="307"/>
    </location>
</feature>
<evidence type="ECO:0000313" key="10">
    <source>
        <dbReference type="EMBL" id="KAJ6251957.1"/>
    </source>
</evidence>
<dbReference type="InterPro" id="IPR024298">
    <property type="entry name" value="Sec16_Sec23-bd"/>
</dbReference>
<feature type="compositionally biased region" description="Polar residues" evidence="7">
    <location>
        <begin position="189"/>
        <end position="202"/>
    </location>
</feature>
<feature type="compositionally biased region" description="Low complexity" evidence="7">
    <location>
        <begin position="879"/>
        <end position="889"/>
    </location>
</feature>
<dbReference type="EMBL" id="JAOAOG010000052">
    <property type="protein sequence ID" value="KAJ6251957.1"/>
    <property type="molecule type" value="Genomic_DNA"/>
</dbReference>
<organism evidence="10 11">
    <name type="scientific">Anaeramoeba flamelloides</name>
    <dbReference type="NCBI Taxonomy" id="1746091"/>
    <lineage>
        <taxon>Eukaryota</taxon>
        <taxon>Metamonada</taxon>
        <taxon>Anaeramoebidae</taxon>
        <taxon>Anaeramoeba</taxon>
    </lineage>
</organism>
<feature type="compositionally biased region" description="Polar residues" evidence="7">
    <location>
        <begin position="43"/>
        <end position="61"/>
    </location>
</feature>
<feature type="compositionally biased region" description="Basic residues" evidence="7">
    <location>
        <begin position="1480"/>
        <end position="1499"/>
    </location>
</feature>
<dbReference type="Pfam" id="PF12931">
    <property type="entry name" value="TPR_Sec16"/>
    <property type="match status" value="1"/>
</dbReference>
<feature type="region of interest" description="Disordered" evidence="7">
    <location>
        <begin position="380"/>
        <end position="409"/>
    </location>
</feature>
<evidence type="ECO:0000259" key="9">
    <source>
        <dbReference type="Pfam" id="PF12932"/>
    </source>
</evidence>
<evidence type="ECO:0000256" key="6">
    <source>
        <dbReference type="RuleBase" id="RU364101"/>
    </source>
</evidence>
<keyword evidence="5 6" id="KW-0931">ER-Golgi transport</keyword>
<feature type="region of interest" description="Disordered" evidence="7">
    <location>
        <begin position="425"/>
        <end position="451"/>
    </location>
</feature>
<evidence type="ECO:0000256" key="2">
    <source>
        <dbReference type="ARBA" id="ARBA00005927"/>
    </source>
</evidence>
<evidence type="ECO:0000256" key="7">
    <source>
        <dbReference type="SAM" id="MobiDB-lite"/>
    </source>
</evidence>
<reference evidence="10" key="1">
    <citation type="submission" date="2022-08" db="EMBL/GenBank/DDBJ databases">
        <title>Novel sulfate-reducing endosymbionts in the free-living metamonad Anaeramoeba.</title>
        <authorList>
            <person name="Jerlstrom-Hultqvist J."/>
            <person name="Cepicka I."/>
            <person name="Gallot-Lavallee L."/>
            <person name="Salas-Leiva D."/>
            <person name="Curtis B.A."/>
            <person name="Zahonova K."/>
            <person name="Pipaliya S."/>
            <person name="Dacks J."/>
            <person name="Roger A.J."/>
        </authorList>
    </citation>
    <scope>NUCLEOTIDE SEQUENCE</scope>
    <source>
        <strain evidence="10">Schooner1</strain>
    </source>
</reference>
<feature type="region of interest" description="Disordered" evidence="7">
    <location>
        <begin position="1567"/>
        <end position="1643"/>
    </location>
</feature>
<feature type="compositionally biased region" description="Polar residues" evidence="7">
    <location>
        <begin position="269"/>
        <end position="286"/>
    </location>
</feature>
<evidence type="ECO:0000313" key="11">
    <source>
        <dbReference type="Proteomes" id="UP001150062"/>
    </source>
</evidence>
<keyword evidence="6" id="KW-0653">Protein transport</keyword>